<dbReference type="RefSeq" id="WP_146582867.1">
    <property type="nucleotide sequence ID" value="NZ_SJPM01000042.1"/>
</dbReference>
<reference evidence="5 6" key="1">
    <citation type="submission" date="2019-02" db="EMBL/GenBank/DDBJ databases">
        <title>Deep-cultivation of Planctomycetes and their phenomic and genomic characterization uncovers novel biology.</title>
        <authorList>
            <person name="Wiegand S."/>
            <person name="Jogler M."/>
            <person name="Boedeker C."/>
            <person name="Pinto D."/>
            <person name="Vollmers J."/>
            <person name="Rivas-Marin E."/>
            <person name="Kohn T."/>
            <person name="Peeters S.H."/>
            <person name="Heuer A."/>
            <person name="Rast P."/>
            <person name="Oberbeckmann S."/>
            <person name="Bunk B."/>
            <person name="Jeske O."/>
            <person name="Meyerdierks A."/>
            <person name="Storesund J.E."/>
            <person name="Kallscheuer N."/>
            <person name="Luecker S."/>
            <person name="Lage O.M."/>
            <person name="Pohl T."/>
            <person name="Merkel B.J."/>
            <person name="Hornburger P."/>
            <person name="Mueller R.-W."/>
            <person name="Bruemmer F."/>
            <person name="Labrenz M."/>
            <person name="Spormann A.M."/>
            <person name="Op Den Camp H."/>
            <person name="Overmann J."/>
            <person name="Amann R."/>
            <person name="Jetten M.S.M."/>
            <person name="Mascher T."/>
            <person name="Medema M.H."/>
            <person name="Devos D.P."/>
            <person name="Kaster A.-K."/>
            <person name="Ovreas L."/>
            <person name="Rohde M."/>
            <person name="Galperin M.Y."/>
            <person name="Jogler C."/>
        </authorList>
    </citation>
    <scope>NUCLEOTIDE SEQUENCE [LARGE SCALE GENOMIC DNA]</scope>
    <source>
        <strain evidence="5 6">Pla100</strain>
    </source>
</reference>
<dbReference type="PANTHER" id="PTHR30469">
    <property type="entry name" value="MULTIDRUG RESISTANCE PROTEIN MDTA"/>
    <property type="match status" value="1"/>
</dbReference>
<dbReference type="SUPFAM" id="SSF111369">
    <property type="entry name" value="HlyD-like secretion proteins"/>
    <property type="match status" value="1"/>
</dbReference>
<dbReference type="PANTHER" id="PTHR30469:SF38">
    <property type="entry name" value="HLYD FAMILY SECRETION PROTEIN"/>
    <property type="match status" value="1"/>
</dbReference>
<protein>
    <submittedName>
        <fullName evidence="5">Efflux pump periplasmic linker BepF</fullName>
    </submittedName>
</protein>
<evidence type="ECO:0000256" key="1">
    <source>
        <dbReference type="ARBA" id="ARBA00009477"/>
    </source>
</evidence>
<evidence type="ECO:0000259" key="4">
    <source>
        <dbReference type="Pfam" id="PF25967"/>
    </source>
</evidence>
<dbReference type="Proteomes" id="UP000316213">
    <property type="component" value="Unassembled WGS sequence"/>
</dbReference>
<evidence type="ECO:0000256" key="2">
    <source>
        <dbReference type="SAM" id="Coils"/>
    </source>
</evidence>
<gene>
    <name evidence="5" type="primary">bepF</name>
    <name evidence="5" type="ORF">Pla100_61960</name>
</gene>
<keyword evidence="6" id="KW-1185">Reference proteome</keyword>
<evidence type="ECO:0000313" key="6">
    <source>
        <dbReference type="Proteomes" id="UP000316213"/>
    </source>
</evidence>
<accession>A0A5C5ZFJ9</accession>
<dbReference type="InterPro" id="IPR058627">
    <property type="entry name" value="MdtA-like_C"/>
</dbReference>
<evidence type="ECO:0000313" key="5">
    <source>
        <dbReference type="EMBL" id="TWT86102.1"/>
    </source>
</evidence>
<dbReference type="Gene3D" id="1.10.287.470">
    <property type="entry name" value="Helix hairpin bin"/>
    <property type="match status" value="1"/>
</dbReference>
<dbReference type="Gene3D" id="2.40.420.20">
    <property type="match status" value="1"/>
</dbReference>
<name>A0A5C5ZFJ9_9BACT</name>
<dbReference type="AlphaFoldDB" id="A0A5C5ZFJ9"/>
<sequence length="376" mass="40304">MSRFHLVNRVGQFFVLCFLVFAMIGCGDRIAPPADQPANVRTEIAEVIARPRRRTLTGEYRARIQSDLSFRVGGRIASRNVDVGDRVEPGQILASLDTLQPVADVKAAQAALRSAEAAQQDALAEAERIEKLLESNSASQAEFDNAKAALLIAQGAVEVAKSTLANTESQLLFTDLQAESAGVIVARQAEVGLVVGPAETVFTIAEDGDREAVFDVFPTHIPERPVDDIISLKLVSNPNVKTEGTIREIAPSIDPASGTVRVKVAVPDPPSEMKLGASVVGEAQFRPMDVVQLPWTAMMRKGDQASVWVVDPQNQTVSQRVVEVESHQSGVMLVTQGLQPGEIVVVDGVQLLHPGQTVNPMQTPSDKSTLPTGTNP</sequence>
<dbReference type="GO" id="GO:1990281">
    <property type="term" value="C:efflux pump complex"/>
    <property type="evidence" value="ECO:0007669"/>
    <property type="project" value="TreeGrafter"/>
</dbReference>
<feature type="domain" description="Multidrug resistance protein MdtA-like C-terminal permuted SH3" evidence="4">
    <location>
        <begin position="294"/>
        <end position="350"/>
    </location>
</feature>
<keyword evidence="2" id="KW-0175">Coiled coil</keyword>
<dbReference type="EMBL" id="SJPM01000042">
    <property type="protein sequence ID" value="TWT86102.1"/>
    <property type="molecule type" value="Genomic_DNA"/>
</dbReference>
<evidence type="ECO:0000256" key="3">
    <source>
        <dbReference type="SAM" id="MobiDB-lite"/>
    </source>
</evidence>
<comment type="caution">
    <text evidence="5">The sequence shown here is derived from an EMBL/GenBank/DDBJ whole genome shotgun (WGS) entry which is preliminary data.</text>
</comment>
<dbReference type="GO" id="GO:0015562">
    <property type="term" value="F:efflux transmembrane transporter activity"/>
    <property type="evidence" value="ECO:0007669"/>
    <property type="project" value="TreeGrafter"/>
</dbReference>
<dbReference type="Gene3D" id="2.40.30.170">
    <property type="match status" value="1"/>
</dbReference>
<comment type="similarity">
    <text evidence="1">Belongs to the membrane fusion protein (MFP) (TC 8.A.1) family.</text>
</comment>
<dbReference type="NCBIfam" id="TIGR01730">
    <property type="entry name" value="RND_mfp"/>
    <property type="match status" value="1"/>
</dbReference>
<proteinExistence type="inferred from homology"/>
<dbReference type="OrthoDB" id="9813967at2"/>
<feature type="coiled-coil region" evidence="2">
    <location>
        <begin position="105"/>
        <end position="132"/>
    </location>
</feature>
<dbReference type="PROSITE" id="PS51257">
    <property type="entry name" value="PROKAR_LIPOPROTEIN"/>
    <property type="match status" value="1"/>
</dbReference>
<feature type="region of interest" description="Disordered" evidence="3">
    <location>
        <begin position="354"/>
        <end position="376"/>
    </location>
</feature>
<organism evidence="5 6">
    <name type="scientific">Neorhodopirellula pilleata</name>
    <dbReference type="NCBI Taxonomy" id="2714738"/>
    <lineage>
        <taxon>Bacteria</taxon>
        <taxon>Pseudomonadati</taxon>
        <taxon>Planctomycetota</taxon>
        <taxon>Planctomycetia</taxon>
        <taxon>Pirellulales</taxon>
        <taxon>Pirellulaceae</taxon>
        <taxon>Neorhodopirellula</taxon>
    </lineage>
</organism>
<feature type="compositionally biased region" description="Polar residues" evidence="3">
    <location>
        <begin position="356"/>
        <end position="376"/>
    </location>
</feature>
<dbReference type="Pfam" id="PF25967">
    <property type="entry name" value="RND-MFP_C"/>
    <property type="match status" value="1"/>
</dbReference>
<dbReference type="Gene3D" id="2.40.50.100">
    <property type="match status" value="1"/>
</dbReference>
<dbReference type="InterPro" id="IPR006143">
    <property type="entry name" value="RND_pump_MFP"/>
</dbReference>